<keyword evidence="5 6" id="KW-0472">Membrane</keyword>
<dbReference type="GO" id="GO:0016020">
    <property type="term" value="C:membrane"/>
    <property type="evidence" value="ECO:0007669"/>
    <property type="project" value="UniProtKB-SubCell"/>
</dbReference>
<keyword evidence="3 6" id="KW-0812">Transmembrane</keyword>
<dbReference type="VEuPathDB" id="ToxoDB:TGDOM2_319550"/>
<feature type="transmembrane region" description="Helical" evidence="6">
    <location>
        <begin position="247"/>
        <end position="269"/>
    </location>
</feature>
<comment type="subcellular location">
    <subcellularLocation>
        <location evidence="1 6">Membrane</location>
        <topology evidence="1 6">Multi-pass membrane protein</topology>
    </subcellularLocation>
</comment>
<comment type="similarity">
    <text evidence="2 6">Belongs to the GDT1 family.</text>
</comment>
<evidence type="ECO:0000313" key="8">
    <source>
        <dbReference type="EMBL" id="KFG31119.1"/>
    </source>
</evidence>
<evidence type="ECO:0000256" key="6">
    <source>
        <dbReference type="RuleBase" id="RU365102"/>
    </source>
</evidence>
<comment type="caution">
    <text evidence="8">The sequence shown here is derived from an EMBL/GenBank/DDBJ whole genome shotgun (WGS) entry which is preliminary data.</text>
</comment>
<feature type="transmembrane region" description="Helical" evidence="6">
    <location>
        <begin position="322"/>
        <end position="341"/>
    </location>
</feature>
<dbReference type="Proteomes" id="UP000028837">
    <property type="component" value="Unassembled WGS sequence"/>
</dbReference>
<evidence type="ECO:0000256" key="2">
    <source>
        <dbReference type="ARBA" id="ARBA00009190"/>
    </source>
</evidence>
<accession>A0A086JG51</accession>
<evidence type="ECO:0000256" key="3">
    <source>
        <dbReference type="ARBA" id="ARBA00022692"/>
    </source>
</evidence>
<dbReference type="PANTHER" id="PTHR12608:SF1">
    <property type="entry name" value="TRANSMEMBRANE PROTEIN 165"/>
    <property type="match status" value="1"/>
</dbReference>
<proteinExistence type="inferred from homology"/>
<sequence>MRNCLNRVAHLKARKEVSKIHELVSSKMALSSFPPFASAAMANPSYEVSAGLLSDASFLSTLVASFFVIICSELGDKTFMITGLLAMKEGNALYVFCGSIAALWLMTGLSAVGGVLLPALLSPEIIHWLMIAMLAVFGVKMLVEGFSADFGDTSEELSRLERELALKKETDDSNEMRPQGPSTQSDSALSTHTEGEGPQNRHAPPSAADASDEAASPLKASSSSGRVLHRDGSQESGSTLWGRTSSVLYASLASFLSPVFLQSFGLTFVAEWGDRSQISTFALAADRSVVGVFLGAALGHALCTALAVLGGKVLASRISERVVLLTGGVMFVLFAIFGAVLDL</sequence>
<name>A0A086JG51_TOXGO</name>
<feature type="compositionally biased region" description="Polar residues" evidence="7">
    <location>
        <begin position="180"/>
        <end position="192"/>
    </location>
</feature>
<dbReference type="GO" id="GO:0046873">
    <property type="term" value="F:metal ion transmembrane transporter activity"/>
    <property type="evidence" value="ECO:0007669"/>
    <property type="project" value="InterPro"/>
</dbReference>
<evidence type="ECO:0000256" key="4">
    <source>
        <dbReference type="ARBA" id="ARBA00022989"/>
    </source>
</evidence>
<feature type="transmembrane region" description="Helical" evidence="6">
    <location>
        <begin position="92"/>
        <end position="119"/>
    </location>
</feature>
<evidence type="ECO:0000256" key="5">
    <source>
        <dbReference type="ARBA" id="ARBA00023136"/>
    </source>
</evidence>
<protein>
    <recommendedName>
        <fullName evidence="6">GDT1 family protein</fullName>
    </recommendedName>
</protein>
<evidence type="ECO:0000256" key="7">
    <source>
        <dbReference type="SAM" id="MobiDB-lite"/>
    </source>
</evidence>
<feature type="compositionally biased region" description="Low complexity" evidence="7">
    <location>
        <begin position="203"/>
        <end position="217"/>
    </location>
</feature>
<keyword evidence="4 6" id="KW-1133">Transmembrane helix</keyword>
<feature type="region of interest" description="Disordered" evidence="7">
    <location>
        <begin position="167"/>
        <end position="238"/>
    </location>
</feature>
<organism evidence="8 9">
    <name type="scientific">Toxoplasma gondii GAB2-2007-GAL-DOM2</name>
    <dbReference type="NCBI Taxonomy" id="1130820"/>
    <lineage>
        <taxon>Eukaryota</taxon>
        <taxon>Sar</taxon>
        <taxon>Alveolata</taxon>
        <taxon>Apicomplexa</taxon>
        <taxon>Conoidasida</taxon>
        <taxon>Coccidia</taxon>
        <taxon>Eucoccidiorida</taxon>
        <taxon>Eimeriorina</taxon>
        <taxon>Sarcocystidae</taxon>
        <taxon>Toxoplasma</taxon>
    </lineage>
</organism>
<dbReference type="InterPro" id="IPR001727">
    <property type="entry name" value="GDT1-like"/>
</dbReference>
<reference evidence="8 9" key="1">
    <citation type="submission" date="2014-02" db="EMBL/GenBank/DDBJ databases">
        <authorList>
            <person name="Sibley D."/>
            <person name="Venepally P."/>
            <person name="Karamycheva S."/>
            <person name="Hadjithomas M."/>
            <person name="Khan A."/>
            <person name="Brunk B."/>
            <person name="Roos D."/>
            <person name="Caler E."/>
            <person name="Lorenzi H."/>
        </authorList>
    </citation>
    <scope>NUCLEOTIDE SEQUENCE [LARGE SCALE GENOMIC DNA]</scope>
    <source>
        <strain evidence="8 9">GAB2-2007-GAL-DOM2</strain>
    </source>
</reference>
<evidence type="ECO:0000256" key="1">
    <source>
        <dbReference type="ARBA" id="ARBA00004141"/>
    </source>
</evidence>
<feature type="transmembrane region" description="Helical" evidence="6">
    <location>
        <begin position="289"/>
        <end position="310"/>
    </location>
</feature>
<dbReference type="Pfam" id="PF01169">
    <property type="entry name" value="GDT1"/>
    <property type="match status" value="2"/>
</dbReference>
<evidence type="ECO:0000313" key="9">
    <source>
        <dbReference type="Proteomes" id="UP000028837"/>
    </source>
</evidence>
<dbReference type="PANTHER" id="PTHR12608">
    <property type="entry name" value="TRANSMEMBRANE PROTEIN HTP-1 RELATED"/>
    <property type="match status" value="1"/>
</dbReference>
<gene>
    <name evidence="8" type="ORF">TGDOM2_319550</name>
</gene>
<feature type="transmembrane region" description="Helical" evidence="6">
    <location>
        <begin position="125"/>
        <end position="143"/>
    </location>
</feature>
<dbReference type="AlphaFoldDB" id="A0A086JG51"/>
<dbReference type="EMBL" id="AHZU02001559">
    <property type="protein sequence ID" value="KFG31119.1"/>
    <property type="molecule type" value="Genomic_DNA"/>
</dbReference>
<feature type="transmembrane region" description="Helical" evidence="6">
    <location>
        <begin position="50"/>
        <end position="71"/>
    </location>
</feature>
<dbReference type="OrthoDB" id="442680at2759"/>